<evidence type="ECO:0000313" key="2">
    <source>
        <dbReference type="EMBL" id="VFU32894.1"/>
    </source>
</evidence>
<protein>
    <submittedName>
        <fullName evidence="2">Uncharacterized protein</fullName>
    </submittedName>
</protein>
<dbReference type="AlphaFoldDB" id="A0A6N2KWD4"/>
<feature type="region of interest" description="Disordered" evidence="1">
    <location>
        <begin position="1"/>
        <end position="36"/>
    </location>
</feature>
<accession>A0A6N2KWD4</accession>
<sequence>MDAGRTPLRLLSDKSSNPRDPSVPTSGGISPEKSELSIPISFGMKPEMLLEDKSRMVRNGPVEVVVAKVKPDQARKGRESETIKRTSQIRTGQTYVDDTAGLVATDSEPVARVVSSPRRQERLALAVETDFPF</sequence>
<evidence type="ECO:0000256" key="1">
    <source>
        <dbReference type="SAM" id="MobiDB-lite"/>
    </source>
</evidence>
<name>A0A6N2KWD4_SALVM</name>
<proteinExistence type="predicted"/>
<organism evidence="2">
    <name type="scientific">Salix viminalis</name>
    <name type="common">Common osier</name>
    <name type="synonym">Basket willow</name>
    <dbReference type="NCBI Taxonomy" id="40686"/>
    <lineage>
        <taxon>Eukaryota</taxon>
        <taxon>Viridiplantae</taxon>
        <taxon>Streptophyta</taxon>
        <taxon>Embryophyta</taxon>
        <taxon>Tracheophyta</taxon>
        <taxon>Spermatophyta</taxon>
        <taxon>Magnoliopsida</taxon>
        <taxon>eudicotyledons</taxon>
        <taxon>Gunneridae</taxon>
        <taxon>Pentapetalae</taxon>
        <taxon>rosids</taxon>
        <taxon>fabids</taxon>
        <taxon>Malpighiales</taxon>
        <taxon>Salicaceae</taxon>
        <taxon>Saliceae</taxon>
        <taxon>Salix</taxon>
    </lineage>
</organism>
<reference evidence="2" key="1">
    <citation type="submission" date="2019-03" db="EMBL/GenBank/DDBJ databases">
        <authorList>
            <person name="Mank J."/>
            <person name="Almeida P."/>
        </authorList>
    </citation>
    <scope>NUCLEOTIDE SEQUENCE</scope>
    <source>
        <strain evidence="2">78183</strain>
    </source>
</reference>
<dbReference type="EMBL" id="CAADRP010000868">
    <property type="protein sequence ID" value="VFU32894.1"/>
    <property type="molecule type" value="Genomic_DNA"/>
</dbReference>
<gene>
    <name evidence="2" type="ORF">SVIM_LOCUS147554</name>
</gene>
<feature type="compositionally biased region" description="Polar residues" evidence="1">
    <location>
        <begin position="13"/>
        <end position="28"/>
    </location>
</feature>